<organism evidence="1 2">
    <name type="scientific">Pristionchus fissidentatus</name>
    <dbReference type="NCBI Taxonomy" id="1538716"/>
    <lineage>
        <taxon>Eukaryota</taxon>
        <taxon>Metazoa</taxon>
        <taxon>Ecdysozoa</taxon>
        <taxon>Nematoda</taxon>
        <taxon>Chromadorea</taxon>
        <taxon>Rhabditida</taxon>
        <taxon>Rhabditina</taxon>
        <taxon>Diplogasteromorpha</taxon>
        <taxon>Diplogasteroidea</taxon>
        <taxon>Neodiplogasteridae</taxon>
        <taxon>Pristionchus</taxon>
    </lineage>
</organism>
<reference evidence="1" key="1">
    <citation type="submission" date="2023-10" db="EMBL/GenBank/DDBJ databases">
        <title>Genome assembly of Pristionchus species.</title>
        <authorList>
            <person name="Yoshida K."/>
            <person name="Sommer R.J."/>
        </authorList>
    </citation>
    <scope>NUCLEOTIDE SEQUENCE</scope>
    <source>
        <strain evidence="1">RS5133</strain>
    </source>
</reference>
<comment type="caution">
    <text evidence="1">The sequence shown here is derived from an EMBL/GenBank/DDBJ whole genome shotgun (WGS) entry which is preliminary data.</text>
</comment>
<name>A0AAV5WM97_9BILA</name>
<proteinExistence type="predicted"/>
<evidence type="ECO:0000313" key="2">
    <source>
        <dbReference type="Proteomes" id="UP001432322"/>
    </source>
</evidence>
<feature type="non-terminal residue" evidence="1">
    <location>
        <position position="310"/>
    </location>
</feature>
<sequence>SGNCFTPLLILVLICILSTAYRFFRGFFIGILVLSESMDQYVESRERIRLSVLHYLLQMSSSCKISRELYPAQAYITMRQEQKRFGTIVDALMRCEMKKDVGFAKYIPAIKTRQAIRMIATDLIKDLNRLKEEGVLNEDSPWPHLMRMMRGRAEVVIRVPPLAIRDWLYTIPWIKQICNSENRKKLVKMLEKVMEDGNANVMTYNAHDLIFTHGRGMFFVCEGICKVREWVIGRNVNDPNPTGWRHHSYVQQGQFIGERNLLLMERNREDKFHVKWPRIRYEAVTRLQGIWVPEDCMRKVIGMKEHASIR</sequence>
<evidence type="ECO:0008006" key="3">
    <source>
        <dbReference type="Google" id="ProtNLM"/>
    </source>
</evidence>
<feature type="non-terminal residue" evidence="1">
    <location>
        <position position="1"/>
    </location>
</feature>
<dbReference type="AlphaFoldDB" id="A0AAV5WM97"/>
<gene>
    <name evidence="1" type="ORF">PFISCL1PPCAC_23820</name>
</gene>
<keyword evidence="2" id="KW-1185">Reference proteome</keyword>
<accession>A0AAV5WM97</accession>
<dbReference type="Proteomes" id="UP001432322">
    <property type="component" value="Unassembled WGS sequence"/>
</dbReference>
<dbReference type="EMBL" id="BTSY01000006">
    <property type="protein sequence ID" value="GMT32523.1"/>
    <property type="molecule type" value="Genomic_DNA"/>
</dbReference>
<evidence type="ECO:0000313" key="1">
    <source>
        <dbReference type="EMBL" id="GMT32523.1"/>
    </source>
</evidence>
<protein>
    <recommendedName>
        <fullName evidence="3">Cyclic nucleotide-binding domain-containing protein</fullName>
    </recommendedName>
</protein>